<comment type="subcellular location">
    <subcellularLocation>
        <location evidence="1 4">Cell outer membrane</location>
    </subcellularLocation>
</comment>
<evidence type="ECO:0000313" key="8">
    <source>
        <dbReference type="Proteomes" id="UP000215214"/>
    </source>
</evidence>
<dbReference type="Pfam" id="PF07715">
    <property type="entry name" value="Plug"/>
    <property type="match status" value="1"/>
</dbReference>
<feature type="domain" description="TonB-dependent receptor-like beta-barrel" evidence="5">
    <location>
        <begin position="414"/>
        <end position="815"/>
    </location>
</feature>
<dbReference type="InterPro" id="IPR036942">
    <property type="entry name" value="Beta-barrel_TonB_sf"/>
</dbReference>
<dbReference type="InterPro" id="IPR012910">
    <property type="entry name" value="Plug_dom"/>
</dbReference>
<gene>
    <name evidence="7" type="ORF">TJEJU_0459</name>
</gene>
<keyword evidence="4" id="KW-0798">TonB box</keyword>
<dbReference type="InterPro" id="IPR000531">
    <property type="entry name" value="Beta-barrel_TonB"/>
</dbReference>
<comment type="similarity">
    <text evidence="4">Belongs to the TonB-dependent receptor family.</text>
</comment>
<dbReference type="SUPFAM" id="SSF56935">
    <property type="entry name" value="Porins"/>
    <property type="match status" value="1"/>
</dbReference>
<dbReference type="Gene3D" id="2.170.130.10">
    <property type="entry name" value="TonB-dependent receptor, plug domain"/>
    <property type="match status" value="1"/>
</dbReference>
<name>A0A238U5G9_9FLAO</name>
<evidence type="ECO:0000259" key="6">
    <source>
        <dbReference type="Pfam" id="PF07715"/>
    </source>
</evidence>
<keyword evidence="2 4" id="KW-0472">Membrane</keyword>
<dbReference type="InterPro" id="IPR037066">
    <property type="entry name" value="Plug_dom_sf"/>
</dbReference>
<dbReference type="AlphaFoldDB" id="A0A238U5G9"/>
<dbReference type="OrthoDB" id="9803050at2"/>
<evidence type="ECO:0000256" key="3">
    <source>
        <dbReference type="ARBA" id="ARBA00023237"/>
    </source>
</evidence>
<accession>A0A238U5G9</accession>
<dbReference type="Gene3D" id="2.40.170.20">
    <property type="entry name" value="TonB-dependent receptor, beta-barrel domain"/>
    <property type="match status" value="1"/>
</dbReference>
<evidence type="ECO:0000256" key="4">
    <source>
        <dbReference type="RuleBase" id="RU003357"/>
    </source>
</evidence>
<evidence type="ECO:0000313" key="7">
    <source>
        <dbReference type="EMBL" id="SNR14256.1"/>
    </source>
</evidence>
<evidence type="ECO:0000256" key="2">
    <source>
        <dbReference type="ARBA" id="ARBA00023136"/>
    </source>
</evidence>
<keyword evidence="3" id="KW-0998">Cell outer membrane</keyword>
<dbReference type="Pfam" id="PF00593">
    <property type="entry name" value="TonB_dep_Rec_b-barrel"/>
    <property type="match status" value="1"/>
</dbReference>
<dbReference type="EMBL" id="LT899436">
    <property type="protein sequence ID" value="SNR14256.1"/>
    <property type="molecule type" value="Genomic_DNA"/>
</dbReference>
<dbReference type="SUPFAM" id="SSF49464">
    <property type="entry name" value="Carboxypeptidase regulatory domain-like"/>
    <property type="match status" value="1"/>
</dbReference>
<feature type="domain" description="TonB-dependent receptor plug" evidence="6">
    <location>
        <begin position="218"/>
        <end position="297"/>
    </location>
</feature>
<dbReference type="Gene3D" id="2.60.40.1120">
    <property type="entry name" value="Carboxypeptidase-like, regulatory domain"/>
    <property type="match status" value="1"/>
</dbReference>
<keyword evidence="8" id="KW-1185">Reference proteome</keyword>
<keyword evidence="7" id="KW-0675">Receptor</keyword>
<sequence length="855" mass="98179">MTLKKKYTFLAFIFISNLLFSQKDRDNNYLKNILIGLEKKHKVKFSYADDVIKDKKVNTKLLQLSFKELLVKLADQTDLIFKKVSDRYILILEKDSNSFICGYVKDTYSNQPIFGAEVYLVDNSVGTVTNEKGYFELSGHRKTDTLVISLLGYQSKRVIIPQQKNTKCRHYTIEEHSSELNEILITSYLTDGITKSNNGTIEISPQKRGILPGLTEPDVLQSLQLLPDIQSPNETTSGLHIRGGTPDHNLVLFDGIRVYNPAHFFGMISAFNPYIIDKVNIQTSGVNAKFGNHIAGVIDIETNSKIDSIISGGFGTNLTHADAFLKFPLSKNTAIHVAGRRSLTDAFNSITFQRISDRVFQNSIIATNELNDTENFFEKDNIFFFDDLHVKLLANLGEQDRVSISHIYVNNKLDYRFGNENRSFIQNDDLSVQNFGVSGSWDRIWDDNLKQNTTLYYSKYNLDYTFNGEQTVGIPYTESSIKKNEIREFSLKSSLNTSFNEKHQLGFGVEYIRNKVSFVLGRTFSLFPVNDYRTEEENTNNTIAIFSEYQFKKNKDFNVNLGVRSSYFSIEKKFTFAPRLFLQTKLVDHTWFNISYERKYQNISQLIEFSTSDFGLENKVWSLSNKEEIPILKADQISTGFVFKNNGWLLDLNAYYKNVDGLTSLSRGVTSNSSIILNGESSSKGITSLLKKNFGNYTTWMSYNLGETDFTFPLANNGQAFPDDNDIRHSFFWSHSYRIGQFNFALGWNYRTGIPFTQVVETNDNGFQDFVVNEINGERLTRYHRLDFSATYKFNFSKSKRWKGKLGVSFLNIYNRKNQLQRRFFLTNDGFNDALANEETVSLGFTPNVVFRVEF</sequence>
<proteinExistence type="inferred from homology"/>
<evidence type="ECO:0000256" key="1">
    <source>
        <dbReference type="ARBA" id="ARBA00004442"/>
    </source>
</evidence>
<evidence type="ECO:0000259" key="5">
    <source>
        <dbReference type="Pfam" id="PF00593"/>
    </source>
</evidence>
<dbReference type="RefSeq" id="WP_095069111.1">
    <property type="nucleotide sequence ID" value="NZ_LT899436.1"/>
</dbReference>
<dbReference type="InterPro" id="IPR008969">
    <property type="entry name" value="CarboxyPept-like_regulatory"/>
</dbReference>
<dbReference type="KEGG" id="tje:TJEJU_0459"/>
<dbReference type="Proteomes" id="UP000215214">
    <property type="component" value="Chromosome TJEJU"/>
</dbReference>
<dbReference type="GO" id="GO:0009279">
    <property type="term" value="C:cell outer membrane"/>
    <property type="evidence" value="ECO:0007669"/>
    <property type="project" value="UniProtKB-SubCell"/>
</dbReference>
<dbReference type="Pfam" id="PF13715">
    <property type="entry name" value="CarbopepD_reg_2"/>
    <property type="match status" value="1"/>
</dbReference>
<protein>
    <submittedName>
        <fullName evidence="7">Probable TonB-dependent outer membrane receptor</fullName>
    </submittedName>
</protein>
<organism evidence="7 8">
    <name type="scientific">Tenacibaculum jejuense</name>
    <dbReference type="NCBI Taxonomy" id="584609"/>
    <lineage>
        <taxon>Bacteria</taxon>
        <taxon>Pseudomonadati</taxon>
        <taxon>Bacteroidota</taxon>
        <taxon>Flavobacteriia</taxon>
        <taxon>Flavobacteriales</taxon>
        <taxon>Flavobacteriaceae</taxon>
        <taxon>Tenacibaculum</taxon>
    </lineage>
</organism>
<reference evidence="7 8" key="1">
    <citation type="submission" date="2017-07" db="EMBL/GenBank/DDBJ databases">
        <authorList>
            <person name="Sun Z.S."/>
            <person name="Albrecht U."/>
            <person name="Echele G."/>
            <person name="Lee C.C."/>
        </authorList>
    </citation>
    <scope>NUCLEOTIDE SEQUENCE [LARGE SCALE GENOMIC DNA]</scope>
    <source>
        <strain evidence="8">type strain: KCTC 22618</strain>
    </source>
</reference>